<protein>
    <submittedName>
        <fullName evidence="2">Uncharacterized protein</fullName>
    </submittedName>
</protein>
<dbReference type="EMBL" id="JAAOCX010000022">
    <property type="protein sequence ID" value="MBJ7633581.1"/>
    <property type="molecule type" value="Genomic_DNA"/>
</dbReference>
<dbReference type="RefSeq" id="WP_135386855.1">
    <property type="nucleotide sequence ID" value="NZ_CBCRTT010000004.1"/>
</dbReference>
<proteinExistence type="predicted"/>
<dbReference type="AlphaFoldDB" id="A0AAE2VCA7"/>
<sequence>MNKFDNVDALLKELGISRATAYRRARKYDISLSDLSSGLSDDEIEKLKKPLQNSGKQKGSEDVEKYRIKVSEMSDIIASLKTEISSQKERYDMERKRNDERETVLLDKLGEAQQLVSQSQQLQLMTEKKLAKAEEELASIKMIETETESQTTANEPKRGWLTRLFG</sequence>
<dbReference type="Proteomes" id="UP000808038">
    <property type="component" value="Unassembled WGS sequence"/>
</dbReference>
<organism evidence="2 3">
    <name type="scientific">Weissella confusa</name>
    <name type="common">Lactobacillus confusus</name>
    <dbReference type="NCBI Taxonomy" id="1583"/>
    <lineage>
        <taxon>Bacteria</taxon>
        <taxon>Bacillati</taxon>
        <taxon>Bacillota</taxon>
        <taxon>Bacilli</taxon>
        <taxon>Lactobacillales</taxon>
        <taxon>Lactobacillaceae</taxon>
        <taxon>Weissella</taxon>
    </lineage>
</organism>
<name>A0AAE2VCA7_WEICO</name>
<accession>A0AAE2VCA7</accession>
<feature type="region of interest" description="Disordered" evidence="1">
    <location>
        <begin position="145"/>
        <end position="166"/>
    </location>
</feature>
<evidence type="ECO:0000313" key="2">
    <source>
        <dbReference type="EMBL" id="MBJ7633581.1"/>
    </source>
</evidence>
<evidence type="ECO:0000256" key="1">
    <source>
        <dbReference type="SAM" id="MobiDB-lite"/>
    </source>
</evidence>
<reference evidence="2" key="2">
    <citation type="journal article" date="2021" name="Int. J. Food Microbiol.">
        <title>Safety demonstration of a microbial species for use in the food chain: Weissella confusa.</title>
        <authorList>
            <person name="Bourdichon F."/>
            <person name="Patrone V."/>
            <person name="Fontana A."/>
            <person name="Milani G."/>
            <person name="Morelli L."/>
        </authorList>
    </citation>
    <scope>NUCLEOTIDE SEQUENCE</scope>
    <source>
        <strain evidence="2">CCUG 30943</strain>
    </source>
</reference>
<gene>
    <name evidence="2" type="ORF">HAU43_10895</name>
</gene>
<reference evidence="2" key="1">
    <citation type="submission" date="2020-02" db="EMBL/GenBank/DDBJ databases">
        <authorList>
            <person name="Fontana A."/>
            <person name="Patrone V."/>
            <person name="Morelli L."/>
        </authorList>
    </citation>
    <scope>NUCLEOTIDE SEQUENCE</scope>
    <source>
        <strain evidence="2">CCUG 30943</strain>
    </source>
</reference>
<comment type="caution">
    <text evidence="2">The sequence shown here is derived from an EMBL/GenBank/DDBJ whole genome shotgun (WGS) entry which is preliminary data.</text>
</comment>
<evidence type="ECO:0000313" key="3">
    <source>
        <dbReference type="Proteomes" id="UP000808038"/>
    </source>
</evidence>